<dbReference type="OrthoDB" id="5273684at2759"/>
<comment type="caution">
    <text evidence="2">The sequence shown here is derived from an EMBL/GenBank/DDBJ whole genome shotgun (WGS) entry which is preliminary data.</text>
</comment>
<dbReference type="AlphaFoldDB" id="A0A9P4NA14"/>
<feature type="transmembrane region" description="Helical" evidence="1">
    <location>
        <begin position="28"/>
        <end position="47"/>
    </location>
</feature>
<proteinExistence type="predicted"/>
<keyword evidence="1" id="KW-1133">Transmembrane helix</keyword>
<reference evidence="3" key="1">
    <citation type="journal article" date="2020" name="Stud. Mycol.">
        <title>101 Dothideomycetes genomes: A test case for predicting lifestyles and emergence of pathogens.</title>
        <authorList>
            <person name="Haridas S."/>
            <person name="Albert R."/>
            <person name="Binder M."/>
            <person name="Bloem J."/>
            <person name="LaButti K."/>
            <person name="Salamov A."/>
            <person name="Andreopoulos B."/>
            <person name="Baker S."/>
            <person name="Barry K."/>
            <person name="Bills G."/>
            <person name="Bluhm B."/>
            <person name="Cannon C."/>
            <person name="Castanera R."/>
            <person name="Culley D."/>
            <person name="Daum C."/>
            <person name="Ezra D."/>
            <person name="Gonzalez J."/>
            <person name="Henrissat B."/>
            <person name="Kuo A."/>
            <person name="Liang C."/>
            <person name="Lipzen A."/>
            <person name="Lutzoni F."/>
            <person name="Magnuson J."/>
            <person name="Mondo S."/>
            <person name="Nolan M."/>
            <person name="Ohm R."/>
            <person name="Pangilinan J."/>
            <person name="Park H.-J."/>
            <person name="Ramirez L."/>
            <person name="Alfaro M."/>
            <person name="Sun H."/>
            <person name="Tritt A."/>
            <person name="Yoshinaga Y."/>
            <person name="Zwiers L.-H."/>
            <person name="Turgeon B."/>
            <person name="Goodwin S."/>
            <person name="Spatafora J."/>
            <person name="Crous P."/>
            <person name="Grigoriev I."/>
        </authorList>
    </citation>
    <scope>NUCLEOTIDE SEQUENCE [LARGE SCALE GENOMIC DNA]</scope>
    <source>
        <strain evidence="3">CBS 304.66</strain>
    </source>
</reference>
<evidence type="ECO:0000256" key="1">
    <source>
        <dbReference type="SAM" id="Phobius"/>
    </source>
</evidence>
<sequence>MYRQNLSVVLSLRPYRNDDFLIRSNFKFYPHLLFILLGIHPSITPVLRNLMIPSIPQKDRLTRATSIFLSATLIGITSSFPAVHTAVIYSIICDRKRTCVIEKDNLTTKTLLSSPFITIANRNIL</sequence>
<dbReference type="Proteomes" id="UP000800093">
    <property type="component" value="Unassembled WGS sequence"/>
</dbReference>
<gene>
    <name evidence="2" type="ORF">CC78DRAFT_529185</name>
</gene>
<dbReference type="EMBL" id="ML986582">
    <property type="protein sequence ID" value="KAF2269396.1"/>
    <property type="molecule type" value="Genomic_DNA"/>
</dbReference>
<keyword evidence="1" id="KW-0812">Transmembrane</keyword>
<keyword evidence="3" id="KW-1185">Reference proteome</keyword>
<evidence type="ECO:0000313" key="3">
    <source>
        <dbReference type="Proteomes" id="UP000800093"/>
    </source>
</evidence>
<keyword evidence="1" id="KW-0472">Membrane</keyword>
<name>A0A9P4NA14_9PLEO</name>
<protein>
    <submittedName>
        <fullName evidence="2">Uncharacterized protein</fullName>
    </submittedName>
</protein>
<accession>A0A9P4NA14</accession>
<feature type="transmembrane region" description="Helical" evidence="1">
    <location>
        <begin position="67"/>
        <end position="92"/>
    </location>
</feature>
<organism evidence="2 3">
    <name type="scientific">Lojkania enalia</name>
    <dbReference type="NCBI Taxonomy" id="147567"/>
    <lineage>
        <taxon>Eukaryota</taxon>
        <taxon>Fungi</taxon>
        <taxon>Dikarya</taxon>
        <taxon>Ascomycota</taxon>
        <taxon>Pezizomycotina</taxon>
        <taxon>Dothideomycetes</taxon>
        <taxon>Pleosporomycetidae</taxon>
        <taxon>Pleosporales</taxon>
        <taxon>Pleosporales incertae sedis</taxon>
        <taxon>Lojkania</taxon>
    </lineage>
</organism>
<evidence type="ECO:0000313" key="2">
    <source>
        <dbReference type="EMBL" id="KAF2269396.1"/>
    </source>
</evidence>